<evidence type="ECO:0000256" key="1">
    <source>
        <dbReference type="SAM" id="Coils"/>
    </source>
</evidence>
<protein>
    <submittedName>
        <fullName evidence="3">Uncharacterized protein</fullName>
    </submittedName>
</protein>
<comment type="caution">
    <text evidence="3">The sequence shown here is derived from an EMBL/GenBank/DDBJ whole genome shotgun (WGS) entry which is preliminary data.</text>
</comment>
<proteinExistence type="predicted"/>
<feature type="coiled-coil region" evidence="1">
    <location>
        <begin position="214"/>
        <end position="248"/>
    </location>
</feature>
<evidence type="ECO:0000313" key="4">
    <source>
        <dbReference type="Proteomes" id="UP000639643"/>
    </source>
</evidence>
<name>A0A8H6U897_9PEZI</name>
<sequence>MAQSGDVTPVAGRLLRPSKSLDLQRGSVSASGRCSKSAASAAVNALHRSPASAPEAIAPISLELHAWPSEPSTPSATATTAAAAITFSPTDSGYSDRETTLPTAIPPSLRQRNPGLGRFRGHSRANSLDSTTTDSSGDSCASTSSSRSKWNIFAPVLDGLTASTSRLGCPCDQRTAGCAAIIFTGATYGAGLKTQKEWSEERQKLRASPYDEQIALLEGQRSRLVSERRNWERKLNALEERIREKEAKKPES</sequence>
<feature type="region of interest" description="Disordered" evidence="2">
    <location>
        <begin position="88"/>
        <end position="145"/>
    </location>
</feature>
<accession>A0A8H6U897</accession>
<gene>
    <name evidence="3" type="ORF">CMUS01_01257</name>
</gene>
<evidence type="ECO:0000256" key="2">
    <source>
        <dbReference type="SAM" id="MobiDB-lite"/>
    </source>
</evidence>
<keyword evidence="1" id="KW-0175">Coiled coil</keyword>
<dbReference type="AlphaFoldDB" id="A0A8H6U897"/>
<organism evidence="3 4">
    <name type="scientific">Colletotrichum musicola</name>
    <dbReference type="NCBI Taxonomy" id="2175873"/>
    <lineage>
        <taxon>Eukaryota</taxon>
        <taxon>Fungi</taxon>
        <taxon>Dikarya</taxon>
        <taxon>Ascomycota</taxon>
        <taxon>Pezizomycotina</taxon>
        <taxon>Sordariomycetes</taxon>
        <taxon>Hypocreomycetidae</taxon>
        <taxon>Glomerellales</taxon>
        <taxon>Glomerellaceae</taxon>
        <taxon>Colletotrichum</taxon>
        <taxon>Colletotrichum orchidearum species complex</taxon>
    </lineage>
</organism>
<feature type="compositionally biased region" description="Low complexity" evidence="2">
    <location>
        <begin position="127"/>
        <end position="145"/>
    </location>
</feature>
<dbReference type="EMBL" id="WIGM01000020">
    <property type="protein sequence ID" value="KAF6844288.1"/>
    <property type="molecule type" value="Genomic_DNA"/>
</dbReference>
<dbReference type="Proteomes" id="UP000639643">
    <property type="component" value="Unassembled WGS sequence"/>
</dbReference>
<reference evidence="3" key="1">
    <citation type="journal article" date="2020" name="Phytopathology">
        <title>Genome Sequence Resources of Colletotrichum truncatum, C. plurivorum, C. musicola, and C. sojae: Four Species Pathogenic to Soybean (Glycine max).</title>
        <authorList>
            <person name="Rogerio F."/>
            <person name="Boufleur T.R."/>
            <person name="Ciampi-Guillardi M."/>
            <person name="Sukno S.A."/>
            <person name="Thon M.R."/>
            <person name="Massola Junior N.S."/>
            <person name="Baroncelli R."/>
        </authorList>
    </citation>
    <scope>NUCLEOTIDE SEQUENCE</scope>
    <source>
        <strain evidence="3">LFN0074</strain>
    </source>
</reference>
<dbReference type="OrthoDB" id="5428081at2759"/>
<evidence type="ECO:0000313" key="3">
    <source>
        <dbReference type="EMBL" id="KAF6844288.1"/>
    </source>
</evidence>
<keyword evidence="4" id="KW-1185">Reference proteome</keyword>